<feature type="region of interest" description="Disordered" evidence="1">
    <location>
        <begin position="221"/>
        <end position="255"/>
    </location>
</feature>
<dbReference type="AlphaFoldDB" id="A0A1Y2L7S6"/>
<evidence type="ECO:0000313" key="4">
    <source>
        <dbReference type="Proteomes" id="UP000193396"/>
    </source>
</evidence>
<accession>A0A1Y2L7S6</accession>
<protein>
    <recommendedName>
        <fullName evidence="2">DUF374 domain-containing protein</fullName>
    </recommendedName>
</protein>
<feature type="domain" description="DUF374" evidence="2">
    <location>
        <begin position="76"/>
        <end position="140"/>
    </location>
</feature>
<dbReference type="InterPro" id="IPR007172">
    <property type="entry name" value="DUF374"/>
</dbReference>
<evidence type="ECO:0000259" key="2">
    <source>
        <dbReference type="Pfam" id="PF04028"/>
    </source>
</evidence>
<evidence type="ECO:0000313" key="3">
    <source>
        <dbReference type="EMBL" id="OSQ44305.1"/>
    </source>
</evidence>
<dbReference type="CDD" id="cd07983">
    <property type="entry name" value="LPLAT_DUF374-like"/>
    <property type="match status" value="1"/>
</dbReference>
<dbReference type="Proteomes" id="UP000193396">
    <property type="component" value="Unassembled WGS sequence"/>
</dbReference>
<name>A0A1Y2L7S6_9PROT</name>
<feature type="compositionally biased region" description="Basic and acidic residues" evidence="1">
    <location>
        <begin position="239"/>
        <end position="255"/>
    </location>
</feature>
<keyword evidence="4" id="KW-1185">Reference proteome</keyword>
<comment type="caution">
    <text evidence="3">The sequence shown here is derived from an EMBL/GenBank/DDBJ whole genome shotgun (WGS) entry which is preliminary data.</text>
</comment>
<dbReference type="STRING" id="1293890.TALK_19385"/>
<organism evidence="3 4">
    <name type="scientific">Thalassospira alkalitolerans</name>
    <dbReference type="NCBI Taxonomy" id="1293890"/>
    <lineage>
        <taxon>Bacteria</taxon>
        <taxon>Pseudomonadati</taxon>
        <taxon>Pseudomonadota</taxon>
        <taxon>Alphaproteobacteria</taxon>
        <taxon>Rhodospirillales</taxon>
        <taxon>Thalassospiraceae</taxon>
        <taxon>Thalassospira</taxon>
    </lineage>
</organism>
<reference evidence="3 4" key="1">
    <citation type="submission" date="2014-03" db="EMBL/GenBank/DDBJ databases">
        <title>The draft genome sequence of Thalassospira alkalitolerans JCM 18968.</title>
        <authorList>
            <person name="Lai Q."/>
            <person name="Shao Z."/>
        </authorList>
    </citation>
    <scope>NUCLEOTIDE SEQUENCE [LARGE SCALE GENOMIC DNA]</scope>
    <source>
        <strain evidence="3 4">JCM 18968</strain>
    </source>
</reference>
<dbReference type="Pfam" id="PF04028">
    <property type="entry name" value="DUF374"/>
    <property type="match status" value="1"/>
</dbReference>
<sequence>MRWYKRILKSDQMRASLCWLAANYMRLVHASGRWQVKGSDVPRQLIKDGKPFIVAFWHQRLLMMPYAWRSTVGDIPFRMLISSHRDGQIISRTISHFDIETIAGSTGKGKGGAAALRAILRTLKAGKTIGITPDGPRGPRMRATDGIVQAARLAEVPILPLTYSSSRRKIFNSWDLFVLGLPFSRGTFHWGEPVFVDRDLDDAGIEAKRLEVETALTQLTQDTDRSLGLPVIEPAGADEGPKLKRSERPPEDRKA</sequence>
<dbReference type="EMBL" id="JFKB01000020">
    <property type="protein sequence ID" value="OSQ44305.1"/>
    <property type="molecule type" value="Genomic_DNA"/>
</dbReference>
<evidence type="ECO:0000256" key="1">
    <source>
        <dbReference type="SAM" id="MobiDB-lite"/>
    </source>
</evidence>
<gene>
    <name evidence="3" type="ORF">TALK_19385</name>
</gene>
<proteinExistence type="predicted"/>